<name>A0ABS4P811_9GAMM</name>
<evidence type="ECO:0000256" key="1">
    <source>
        <dbReference type="SAM" id="SignalP"/>
    </source>
</evidence>
<dbReference type="EMBL" id="JAGGMQ010000001">
    <property type="protein sequence ID" value="MBP2168785.1"/>
    <property type="molecule type" value="Genomic_DNA"/>
</dbReference>
<sequence length="166" mass="17815">MVKIQIALSLLLVVMVSGCKAPPPPVTDDTIVSSTVDGVTLTYRHAITPPTSFTPANEEYRALYKASVMSTPGFGGKLVRQLENGQTFTVLGSVENNWFAIAETGQDQLIGYVPLRAGVKSELYDKTVKADARRVRRAAPAKKTCVAVNGEGQACRNSSSGTWIIN</sequence>
<reference evidence="3" key="2">
    <citation type="submission" date="2023-07" db="EMBL/GenBank/DDBJ databases">
        <title>Genome mining of underrepresented organisms for secondary metabolites.</title>
        <authorList>
            <person name="D'Agostino P.M."/>
        </authorList>
    </citation>
    <scope>NUCLEOTIDE SEQUENCE [LARGE SCALE GENOMIC DNA]</scope>
    <source>
        <strain evidence="3">WS4403</strain>
    </source>
</reference>
<dbReference type="PROSITE" id="PS51257">
    <property type="entry name" value="PROKAR_LIPOPROTEIN"/>
    <property type="match status" value="1"/>
</dbReference>
<gene>
    <name evidence="2" type="ORF">J2125_001977</name>
</gene>
<protein>
    <recommendedName>
        <fullName evidence="4">SH3 domain-containing protein</fullName>
    </recommendedName>
</protein>
<keyword evidence="1" id="KW-0732">Signal</keyword>
<comment type="caution">
    <text evidence="2">The sequence shown here is derived from an EMBL/GenBank/DDBJ whole genome shotgun (WGS) entry which is preliminary data.</text>
</comment>
<feature type="signal peptide" evidence="1">
    <location>
        <begin position="1"/>
        <end position="21"/>
    </location>
</feature>
<organism evidence="2 3">
    <name type="scientific">Winslowiella toletana</name>
    <dbReference type="NCBI Taxonomy" id="92490"/>
    <lineage>
        <taxon>Bacteria</taxon>
        <taxon>Pseudomonadati</taxon>
        <taxon>Pseudomonadota</taxon>
        <taxon>Gammaproteobacteria</taxon>
        <taxon>Enterobacterales</taxon>
        <taxon>Erwiniaceae</taxon>
        <taxon>Winslowiella</taxon>
    </lineage>
</organism>
<evidence type="ECO:0008006" key="4">
    <source>
        <dbReference type="Google" id="ProtNLM"/>
    </source>
</evidence>
<proteinExistence type="predicted"/>
<dbReference type="Proteomes" id="UP001195624">
    <property type="component" value="Unassembled WGS sequence"/>
</dbReference>
<reference evidence="2 3" key="1">
    <citation type="submission" date="2021-03" db="EMBL/GenBank/DDBJ databases">
        <authorList>
            <person name="D'Agostino P."/>
            <person name="Huntemann M."/>
            <person name="Clum A."/>
            <person name="Spunde A."/>
            <person name="Palaniappan K."/>
            <person name="Ritter S."/>
            <person name="Mikhailova N."/>
            <person name="Chen I.-M."/>
            <person name="Stamatis D."/>
            <person name="Reddy T."/>
            <person name="O'Malley R."/>
            <person name="Daum C."/>
            <person name="Shapiro N."/>
            <person name="Ivanova N."/>
            <person name="Kyrpides N."/>
            <person name="Woyke T."/>
        </authorList>
    </citation>
    <scope>NUCLEOTIDE SEQUENCE [LARGE SCALE GENOMIC DNA]</scope>
    <source>
        <strain evidence="2 3">WS4403</strain>
    </source>
</reference>
<keyword evidence="3" id="KW-1185">Reference proteome</keyword>
<feature type="chain" id="PRO_5046621634" description="SH3 domain-containing protein" evidence="1">
    <location>
        <begin position="22"/>
        <end position="166"/>
    </location>
</feature>
<evidence type="ECO:0000313" key="3">
    <source>
        <dbReference type="Proteomes" id="UP001195624"/>
    </source>
</evidence>
<evidence type="ECO:0000313" key="2">
    <source>
        <dbReference type="EMBL" id="MBP2168785.1"/>
    </source>
</evidence>
<accession>A0ABS4P811</accession>